<evidence type="ECO:0000313" key="1">
    <source>
        <dbReference type="EMBL" id="JAQ01683.1"/>
    </source>
</evidence>
<dbReference type="EMBL" id="GDHC01016946">
    <property type="protein sequence ID" value="JAQ01683.1"/>
    <property type="molecule type" value="Transcribed_RNA"/>
</dbReference>
<dbReference type="InterPro" id="IPR053720">
    <property type="entry name" value="Psm_Assembly_Chaperone"/>
</dbReference>
<dbReference type="AlphaFoldDB" id="A0A146KZ89"/>
<dbReference type="Gene3D" id="3.30.230.90">
    <property type="match status" value="1"/>
</dbReference>
<protein>
    <submittedName>
        <fullName evidence="1">Uncharacterized protein</fullName>
    </submittedName>
</protein>
<proteinExistence type="predicted"/>
<reference evidence="1" key="1">
    <citation type="journal article" date="2016" name="Gigascience">
        <title>De novo construction of an expanded transcriptome assembly for the western tarnished plant bug, Lygus hesperus.</title>
        <authorList>
            <person name="Tassone E.E."/>
            <person name="Geib S.M."/>
            <person name="Hall B."/>
            <person name="Fabrick J.A."/>
            <person name="Brent C.S."/>
            <person name="Hull J.J."/>
        </authorList>
    </citation>
    <scope>NUCLEOTIDE SEQUENCE</scope>
</reference>
<organism evidence="1">
    <name type="scientific">Lygus hesperus</name>
    <name type="common">Western plant bug</name>
    <dbReference type="NCBI Taxonomy" id="30085"/>
    <lineage>
        <taxon>Eukaryota</taxon>
        <taxon>Metazoa</taxon>
        <taxon>Ecdysozoa</taxon>
        <taxon>Arthropoda</taxon>
        <taxon>Hexapoda</taxon>
        <taxon>Insecta</taxon>
        <taxon>Pterygota</taxon>
        <taxon>Neoptera</taxon>
        <taxon>Paraneoptera</taxon>
        <taxon>Hemiptera</taxon>
        <taxon>Heteroptera</taxon>
        <taxon>Panheteroptera</taxon>
        <taxon>Cimicomorpha</taxon>
        <taxon>Miridae</taxon>
        <taxon>Mirini</taxon>
        <taxon>Lygus</taxon>
    </lineage>
</organism>
<name>A0A146KZ89_LYGHE</name>
<accession>A0A146KZ89</accession>
<feature type="non-terminal residue" evidence="1">
    <location>
        <position position="1"/>
    </location>
</feature>
<gene>
    <name evidence="1" type="ORF">g.2765</name>
</gene>
<sequence>GEQNSMHTQVKDFVSLKGHPCIDWDSGTRQLQVSRNRVRQTVVHIGGAATTVVALSMWNRLHIHVSQNGCVGAVVECCALSSQVETDSDTCHPLFHVTTHIYTEYSTLVEVLVRRLCQYIRTHDVMGGCANFRSCIVTCDVAATCDDSFSLLQQLYDAICDLIL</sequence>